<name>A0A839V3Z6_9PROT</name>
<comment type="similarity">
    <text evidence="2 10">Belongs to the disproportionating enzyme family.</text>
</comment>
<dbReference type="AlphaFoldDB" id="A0A839V3Z6"/>
<keyword evidence="12" id="KW-1185">Reference proteome</keyword>
<reference evidence="11 12" key="1">
    <citation type="submission" date="2020-08" db="EMBL/GenBank/DDBJ databases">
        <title>Genomic Encyclopedia of Type Strains, Phase III (KMG-III): the genomes of soil and plant-associated and newly described type strains.</title>
        <authorList>
            <person name="Whitman W."/>
        </authorList>
    </citation>
    <scope>NUCLEOTIDE SEQUENCE [LARGE SCALE GENOMIC DNA]</scope>
    <source>
        <strain evidence="11 12">CECT 8088</strain>
    </source>
</reference>
<dbReference type="RefSeq" id="WP_266152640.1">
    <property type="nucleotide sequence ID" value="NZ_JACHXV010000006.1"/>
</dbReference>
<dbReference type="Proteomes" id="UP000557688">
    <property type="component" value="Unassembled WGS sequence"/>
</dbReference>
<evidence type="ECO:0000256" key="7">
    <source>
        <dbReference type="ARBA" id="ARBA00023277"/>
    </source>
</evidence>
<dbReference type="EMBL" id="JACHXV010000006">
    <property type="protein sequence ID" value="MBB3174201.1"/>
    <property type="molecule type" value="Genomic_DNA"/>
</dbReference>
<dbReference type="InterPro" id="IPR017853">
    <property type="entry name" value="GH"/>
</dbReference>
<dbReference type="GO" id="GO:0004134">
    <property type="term" value="F:4-alpha-glucanotransferase activity"/>
    <property type="evidence" value="ECO:0007669"/>
    <property type="project" value="UniProtKB-EC"/>
</dbReference>
<gene>
    <name evidence="11" type="ORF">FHR90_002037</name>
</gene>
<dbReference type="Gene3D" id="3.20.20.80">
    <property type="entry name" value="Glycosidases"/>
    <property type="match status" value="1"/>
</dbReference>
<evidence type="ECO:0000256" key="6">
    <source>
        <dbReference type="ARBA" id="ARBA00022679"/>
    </source>
</evidence>
<dbReference type="InterPro" id="IPR003385">
    <property type="entry name" value="Glyco_hydro_77"/>
</dbReference>
<evidence type="ECO:0000256" key="4">
    <source>
        <dbReference type="ARBA" id="ARBA00020295"/>
    </source>
</evidence>
<dbReference type="SUPFAM" id="SSF51445">
    <property type="entry name" value="(Trans)glycosidases"/>
    <property type="match status" value="1"/>
</dbReference>
<dbReference type="NCBIfam" id="TIGR00217">
    <property type="entry name" value="malQ"/>
    <property type="match status" value="1"/>
</dbReference>
<keyword evidence="5 10" id="KW-0328">Glycosyltransferase</keyword>
<evidence type="ECO:0000256" key="10">
    <source>
        <dbReference type="RuleBase" id="RU361207"/>
    </source>
</evidence>
<evidence type="ECO:0000313" key="11">
    <source>
        <dbReference type="EMBL" id="MBB3174201.1"/>
    </source>
</evidence>
<comment type="catalytic activity">
    <reaction evidence="1 10">
        <text>Transfers a segment of a (1-&gt;4)-alpha-D-glucan to a new position in an acceptor, which may be glucose or a (1-&gt;4)-alpha-D-glucan.</text>
        <dbReference type="EC" id="2.4.1.25"/>
    </reaction>
</comment>
<protein>
    <recommendedName>
        <fullName evidence="4 10">4-alpha-glucanotransferase</fullName>
        <ecNumber evidence="3 10">2.4.1.25</ecNumber>
    </recommendedName>
    <alternativeName>
        <fullName evidence="8 10">Amylomaltase</fullName>
    </alternativeName>
    <alternativeName>
        <fullName evidence="9 10">Disproportionating enzyme</fullName>
    </alternativeName>
</protein>
<organism evidence="11 12">
    <name type="scientific">Endobacter medicaginis</name>
    <dbReference type="NCBI Taxonomy" id="1181271"/>
    <lineage>
        <taxon>Bacteria</taxon>
        <taxon>Pseudomonadati</taxon>
        <taxon>Pseudomonadota</taxon>
        <taxon>Alphaproteobacteria</taxon>
        <taxon>Acetobacterales</taxon>
        <taxon>Acetobacteraceae</taxon>
        <taxon>Endobacter</taxon>
    </lineage>
</organism>
<evidence type="ECO:0000256" key="8">
    <source>
        <dbReference type="ARBA" id="ARBA00031423"/>
    </source>
</evidence>
<evidence type="ECO:0000256" key="9">
    <source>
        <dbReference type="ARBA" id="ARBA00031501"/>
    </source>
</evidence>
<proteinExistence type="inferred from homology"/>
<evidence type="ECO:0000256" key="1">
    <source>
        <dbReference type="ARBA" id="ARBA00000439"/>
    </source>
</evidence>
<dbReference type="Pfam" id="PF02446">
    <property type="entry name" value="Glyco_hydro_77"/>
    <property type="match status" value="1"/>
</dbReference>
<accession>A0A839V3Z6</accession>
<keyword evidence="7 10" id="KW-0119">Carbohydrate metabolism</keyword>
<dbReference type="PANTHER" id="PTHR32438:SF5">
    <property type="entry name" value="4-ALPHA-GLUCANOTRANSFERASE DPE1, CHLOROPLASTIC_AMYLOPLASTIC"/>
    <property type="match status" value="1"/>
</dbReference>
<evidence type="ECO:0000256" key="5">
    <source>
        <dbReference type="ARBA" id="ARBA00022676"/>
    </source>
</evidence>
<evidence type="ECO:0000256" key="2">
    <source>
        <dbReference type="ARBA" id="ARBA00005684"/>
    </source>
</evidence>
<evidence type="ECO:0000313" key="12">
    <source>
        <dbReference type="Proteomes" id="UP000557688"/>
    </source>
</evidence>
<comment type="caution">
    <text evidence="11">The sequence shown here is derived from an EMBL/GenBank/DDBJ whole genome shotgun (WGS) entry which is preliminary data.</text>
</comment>
<keyword evidence="6 10" id="KW-0808">Transferase</keyword>
<evidence type="ECO:0000256" key="3">
    <source>
        <dbReference type="ARBA" id="ARBA00012560"/>
    </source>
</evidence>
<dbReference type="EC" id="2.4.1.25" evidence="3 10"/>
<dbReference type="GO" id="GO:0005975">
    <property type="term" value="P:carbohydrate metabolic process"/>
    <property type="evidence" value="ECO:0007669"/>
    <property type="project" value="InterPro"/>
</dbReference>
<dbReference type="PANTHER" id="PTHR32438">
    <property type="entry name" value="4-ALPHA-GLUCANOTRANSFERASE DPE1, CHLOROPLASTIC/AMYLOPLASTIC"/>
    <property type="match status" value="1"/>
</dbReference>
<sequence length="669" mass="72308">MSALPEALRTLCERAGVQIGWQDVFSRHHEVAESDLRAILGHLGLDAGDDDAIAASLARLDRETASSLPLLTADPGGRVALGRDVDPARPCRLTLEDGTTLEATLEPGPDGAILTAPGAIGYHVWACGEHSGQLAVAPHRCFDIEDLASDRHRPWGLAVQLYSLRRTGDGGVGDYAALAGFAREAAAHGADALAISPVHAQFSADPDRFSPYAPSSRVMFNVIHVATQTAAPALEALDLIDWPAVGLDRMAALRSQFAHARQAPDFMAWRESQGVALERHAIFEALHEHLWRQQGGSWNWRDWPEPFRTPDSPEIAAFATEHADEVSFHAWAQYQAGLGLAAAQGAAREAGMSIGLISDLAVGTDPGGSHCWSHQQESLIGLSIGAPPDLLQPDGQDWGITAFSPVGLRRTGYRAFIEMLRAAMAHAGGVRIDHAMGLSRLWVIPQGGKSSQGAYLHFPETDMLRLLRLESVRNRAIVVGEDLGTLPDGFQARMDEGAINGMRVLWFERDADGGGFHAPSIWSHEAAAMTSTHDLPTICGWWLGHDIEWRERLGDGGGDHQRAERDRDRAQLWSAMLASGAANGPRPPGWDAYPVVAAAIAHTARAACHLMLLTVEDALALIEQPNLPGTTDQHPNWRRRLPRPVGHLLDESATAARLAVLDALRRDAR</sequence>